<feature type="domain" description="PBP" evidence="2">
    <location>
        <begin position="3"/>
        <end position="256"/>
    </location>
</feature>
<dbReference type="Pfam" id="PF12849">
    <property type="entry name" value="PBP_like_2"/>
    <property type="match status" value="1"/>
</dbReference>
<dbReference type="InterPro" id="IPR050811">
    <property type="entry name" value="Phosphate_ABC_transporter"/>
</dbReference>
<organism evidence="3 4">
    <name type="scientific">Ohtaekwangia kribbensis</name>
    <dbReference type="NCBI Taxonomy" id="688913"/>
    <lineage>
        <taxon>Bacteria</taxon>
        <taxon>Pseudomonadati</taxon>
        <taxon>Bacteroidota</taxon>
        <taxon>Cytophagia</taxon>
        <taxon>Cytophagales</taxon>
        <taxon>Fulvivirgaceae</taxon>
        <taxon>Ohtaekwangia</taxon>
    </lineage>
</organism>
<dbReference type="Proteomes" id="UP001597112">
    <property type="component" value="Unassembled WGS sequence"/>
</dbReference>
<dbReference type="RefSeq" id="WP_377577723.1">
    <property type="nucleotide sequence ID" value="NZ_JBHTKA010000001.1"/>
</dbReference>
<reference evidence="4" key="1">
    <citation type="journal article" date="2019" name="Int. J. Syst. Evol. Microbiol.">
        <title>The Global Catalogue of Microorganisms (GCM) 10K type strain sequencing project: providing services to taxonomists for standard genome sequencing and annotation.</title>
        <authorList>
            <consortium name="The Broad Institute Genomics Platform"/>
            <consortium name="The Broad Institute Genome Sequencing Center for Infectious Disease"/>
            <person name="Wu L."/>
            <person name="Ma J."/>
        </authorList>
    </citation>
    <scope>NUCLEOTIDE SEQUENCE [LARGE SCALE GENOMIC DNA]</scope>
    <source>
        <strain evidence="4">CCUG 58938</strain>
    </source>
</reference>
<evidence type="ECO:0000313" key="3">
    <source>
        <dbReference type="EMBL" id="MFD0999381.1"/>
    </source>
</evidence>
<accession>A0ABW3K0M7</accession>
<evidence type="ECO:0000256" key="1">
    <source>
        <dbReference type="ARBA" id="ARBA00022729"/>
    </source>
</evidence>
<dbReference type="SUPFAM" id="SSF53850">
    <property type="entry name" value="Periplasmic binding protein-like II"/>
    <property type="match status" value="1"/>
</dbReference>
<evidence type="ECO:0000313" key="4">
    <source>
        <dbReference type="Proteomes" id="UP001597112"/>
    </source>
</evidence>
<name>A0ABW3K0M7_9BACT</name>
<dbReference type="Gene3D" id="3.40.190.10">
    <property type="entry name" value="Periplasmic binding protein-like II"/>
    <property type="match status" value="2"/>
</dbReference>
<dbReference type="PANTHER" id="PTHR30570:SF1">
    <property type="entry name" value="PHOSPHATE-BINDING PROTEIN PSTS"/>
    <property type="match status" value="1"/>
</dbReference>
<dbReference type="PANTHER" id="PTHR30570">
    <property type="entry name" value="PERIPLASMIC PHOSPHATE BINDING COMPONENT OF PHOSPHATE ABC TRANSPORTER"/>
    <property type="match status" value="1"/>
</dbReference>
<dbReference type="EMBL" id="JBHTKA010000001">
    <property type="protein sequence ID" value="MFD0999381.1"/>
    <property type="molecule type" value="Genomic_DNA"/>
</dbReference>
<keyword evidence="1" id="KW-0732">Signal</keyword>
<comment type="caution">
    <text evidence="3">The sequence shown here is derived from an EMBL/GenBank/DDBJ whole genome shotgun (WGS) entry which is preliminary data.</text>
</comment>
<keyword evidence="4" id="KW-1185">Reference proteome</keyword>
<evidence type="ECO:0000259" key="2">
    <source>
        <dbReference type="Pfam" id="PF12849"/>
    </source>
</evidence>
<proteinExistence type="predicted"/>
<dbReference type="InterPro" id="IPR024370">
    <property type="entry name" value="PBP_domain"/>
</dbReference>
<protein>
    <submittedName>
        <fullName evidence="3">PstS family phosphate ABC transporter substrate-binding protein</fullName>
    </submittedName>
</protein>
<gene>
    <name evidence="3" type="ORF">ACFQ21_08685</name>
</gene>
<sequence length="285" mass="31563">MDTSTSGSITIAVDESLKPLFDTEVDTFMGLYKRANIKVIYTSEADAMTQLLLDSVRLSVVTRKLEKEEIETFKAQAINKPRQVTVAKEGIALILNRSNQDTTFTIAQLKDILAGKITKWNQLDPKGKATPIEIVFDQPTSGILRYLKDSLAIDSLPANCFAVNNNPAVVDYVTKKENAIGLIGVSWISDDDDSTTNVFKNTIRIAELSNDGVEFFKPYQAYIAQKNYPLVRDITIISRETRTGLGSGFIAFVAGEKGQRIILKAGLVPVTMPVRIVEINRQPLF</sequence>